<dbReference type="GO" id="GO:0005506">
    <property type="term" value="F:iron ion binding"/>
    <property type="evidence" value="ECO:0007669"/>
    <property type="project" value="InterPro"/>
</dbReference>
<dbReference type="Proteomes" id="UP000265140">
    <property type="component" value="Chromosome 22"/>
</dbReference>
<evidence type="ECO:0000313" key="2">
    <source>
        <dbReference type="Ensembl" id="ENSELUP00000093637.1"/>
    </source>
</evidence>
<organism evidence="2 3">
    <name type="scientific">Esox lucius</name>
    <name type="common">Northern pike</name>
    <dbReference type="NCBI Taxonomy" id="8010"/>
    <lineage>
        <taxon>Eukaryota</taxon>
        <taxon>Metazoa</taxon>
        <taxon>Chordata</taxon>
        <taxon>Craniata</taxon>
        <taxon>Vertebrata</taxon>
        <taxon>Euteleostomi</taxon>
        <taxon>Actinopterygii</taxon>
        <taxon>Neopterygii</taxon>
        <taxon>Teleostei</taxon>
        <taxon>Protacanthopterygii</taxon>
        <taxon>Esociformes</taxon>
        <taxon>Esocidae</taxon>
        <taxon>Esox</taxon>
    </lineage>
</organism>
<dbReference type="Gene3D" id="3.10.20.30">
    <property type="match status" value="1"/>
</dbReference>
<protein>
    <recommendedName>
        <fullName evidence="1">[2Fe-2S]-binding domain-containing protein</fullName>
    </recommendedName>
</protein>
<accession>A0AAY5L4H3</accession>
<proteinExistence type="predicted"/>
<dbReference type="GO" id="GO:0016491">
    <property type="term" value="F:oxidoreductase activity"/>
    <property type="evidence" value="ECO:0007669"/>
    <property type="project" value="InterPro"/>
</dbReference>
<reference evidence="2 3" key="1">
    <citation type="submission" date="2020-02" db="EMBL/GenBank/DDBJ databases">
        <title>Esox lucius (northern pike) genome, fEsoLuc1, primary haplotype.</title>
        <authorList>
            <person name="Myers G."/>
            <person name="Karagic N."/>
            <person name="Meyer A."/>
            <person name="Pippel M."/>
            <person name="Reichard M."/>
            <person name="Winkler S."/>
            <person name="Tracey A."/>
            <person name="Sims Y."/>
            <person name="Howe K."/>
            <person name="Rhie A."/>
            <person name="Formenti G."/>
            <person name="Durbin R."/>
            <person name="Fedrigo O."/>
            <person name="Jarvis E.D."/>
        </authorList>
    </citation>
    <scope>NUCLEOTIDE SEQUENCE [LARGE SCALE GENOMIC DNA]</scope>
</reference>
<evidence type="ECO:0000259" key="1">
    <source>
        <dbReference type="Pfam" id="PF01799"/>
    </source>
</evidence>
<reference evidence="2" key="2">
    <citation type="submission" date="2025-08" db="UniProtKB">
        <authorList>
            <consortium name="Ensembl"/>
        </authorList>
    </citation>
    <scope>IDENTIFICATION</scope>
</reference>
<dbReference type="InterPro" id="IPR036010">
    <property type="entry name" value="2Fe-2S_ferredoxin-like_sf"/>
</dbReference>
<reference evidence="2" key="3">
    <citation type="submission" date="2025-09" db="UniProtKB">
        <authorList>
            <consortium name="Ensembl"/>
        </authorList>
    </citation>
    <scope>IDENTIFICATION</scope>
</reference>
<sequence length="149" mass="16262">LLTGKYGCGGGGCGTFTVMVSRYDQLHNRVLHYTVNACLQPICTLHGAAVVTVEGIGSTKTKLHPVQERIARAHGSQCGFYTPGMVMSMYTLLRNTTQPTMEDIREALGGILCRCTGYRPIIDGLKTFSFLWFTELPRGKGEVSISKIS</sequence>
<dbReference type="Ensembl" id="ENSELUT00000088187.1">
    <property type="protein sequence ID" value="ENSELUP00000093637.1"/>
    <property type="gene ID" value="ENSELUG00000044096.1"/>
</dbReference>
<dbReference type="Pfam" id="PF01799">
    <property type="entry name" value="Fer2_2"/>
    <property type="match status" value="1"/>
</dbReference>
<dbReference type="InterPro" id="IPR036884">
    <property type="entry name" value="2Fe-2S-bd_dom_sf"/>
</dbReference>
<dbReference type="AlphaFoldDB" id="A0AAY5L4H3"/>
<dbReference type="GeneTree" id="ENSGT00950000183114"/>
<feature type="domain" description="[2Fe-2S]-binding" evidence="1">
    <location>
        <begin position="52"/>
        <end position="125"/>
    </location>
</feature>
<dbReference type="InterPro" id="IPR012675">
    <property type="entry name" value="Beta-grasp_dom_sf"/>
</dbReference>
<dbReference type="GO" id="GO:0051536">
    <property type="term" value="F:iron-sulfur cluster binding"/>
    <property type="evidence" value="ECO:0007669"/>
    <property type="project" value="InterPro"/>
</dbReference>
<keyword evidence="3" id="KW-1185">Reference proteome</keyword>
<dbReference type="Gene3D" id="1.10.150.120">
    <property type="entry name" value="[2Fe-2S]-binding domain"/>
    <property type="match status" value="1"/>
</dbReference>
<dbReference type="PANTHER" id="PTHR45444">
    <property type="entry name" value="XANTHINE DEHYDROGENASE"/>
    <property type="match status" value="1"/>
</dbReference>
<dbReference type="InterPro" id="IPR016208">
    <property type="entry name" value="Ald_Oxase/xanthine_DH-like"/>
</dbReference>
<name>A0AAY5L4H3_ESOLU</name>
<evidence type="ECO:0000313" key="3">
    <source>
        <dbReference type="Proteomes" id="UP000265140"/>
    </source>
</evidence>
<dbReference type="InterPro" id="IPR002888">
    <property type="entry name" value="2Fe-2S-bd"/>
</dbReference>
<dbReference type="PANTHER" id="PTHR45444:SF3">
    <property type="entry name" value="XANTHINE DEHYDROGENASE"/>
    <property type="match status" value="1"/>
</dbReference>
<dbReference type="SUPFAM" id="SSF54292">
    <property type="entry name" value="2Fe-2S ferredoxin-like"/>
    <property type="match status" value="1"/>
</dbReference>
<dbReference type="SUPFAM" id="SSF47741">
    <property type="entry name" value="CO dehydrogenase ISP C-domain like"/>
    <property type="match status" value="1"/>
</dbReference>